<name>A0A9N8ZXB7_9GLOM</name>
<evidence type="ECO:0000313" key="5">
    <source>
        <dbReference type="Proteomes" id="UP000789572"/>
    </source>
</evidence>
<feature type="region of interest" description="Disordered" evidence="2">
    <location>
        <begin position="99"/>
        <end position="155"/>
    </location>
</feature>
<sequence>MKRSVPLYKLWAWFYLLDACVPGSQKEVEAENIEHKAENVKLKQALEEHESRFAKLEQNDKDNELKARVAKLEQKQSKADEKNFIVKSEVCEAGYPVSNTTSTKMKNSNNTSASNISANTSNFDVAPERIENSSDNTPDSRKREKERVSNMARERNREKNICRGQQLVRKTSSTQNAISTEINPIIDDHTTTRLESIKHKIPEAKFHTTKE</sequence>
<evidence type="ECO:0000256" key="3">
    <source>
        <dbReference type="SAM" id="SignalP"/>
    </source>
</evidence>
<evidence type="ECO:0000256" key="2">
    <source>
        <dbReference type="SAM" id="MobiDB-lite"/>
    </source>
</evidence>
<reference evidence="4" key="1">
    <citation type="submission" date="2021-06" db="EMBL/GenBank/DDBJ databases">
        <authorList>
            <person name="Kallberg Y."/>
            <person name="Tangrot J."/>
            <person name="Rosling A."/>
        </authorList>
    </citation>
    <scope>NUCLEOTIDE SEQUENCE</scope>
    <source>
        <strain evidence="4">IA702</strain>
    </source>
</reference>
<feature type="chain" id="PRO_5040503691" evidence="3">
    <location>
        <begin position="31"/>
        <end position="211"/>
    </location>
</feature>
<feature type="signal peptide" evidence="3">
    <location>
        <begin position="1"/>
        <end position="30"/>
    </location>
</feature>
<feature type="coiled-coil region" evidence="1">
    <location>
        <begin position="25"/>
        <end position="82"/>
    </location>
</feature>
<gene>
    <name evidence="4" type="ORF">POCULU_LOCUS3010</name>
</gene>
<dbReference type="Proteomes" id="UP000789572">
    <property type="component" value="Unassembled WGS sequence"/>
</dbReference>
<keyword evidence="5" id="KW-1185">Reference proteome</keyword>
<proteinExistence type="predicted"/>
<dbReference type="AlphaFoldDB" id="A0A9N8ZXB7"/>
<evidence type="ECO:0000256" key="1">
    <source>
        <dbReference type="SAM" id="Coils"/>
    </source>
</evidence>
<protein>
    <submittedName>
        <fullName evidence="4">3118_t:CDS:1</fullName>
    </submittedName>
</protein>
<organism evidence="4 5">
    <name type="scientific">Paraglomus occultum</name>
    <dbReference type="NCBI Taxonomy" id="144539"/>
    <lineage>
        <taxon>Eukaryota</taxon>
        <taxon>Fungi</taxon>
        <taxon>Fungi incertae sedis</taxon>
        <taxon>Mucoromycota</taxon>
        <taxon>Glomeromycotina</taxon>
        <taxon>Glomeromycetes</taxon>
        <taxon>Paraglomerales</taxon>
        <taxon>Paraglomeraceae</taxon>
        <taxon>Paraglomus</taxon>
    </lineage>
</organism>
<accession>A0A9N8ZXB7</accession>
<evidence type="ECO:0000313" key="4">
    <source>
        <dbReference type="EMBL" id="CAG8509830.1"/>
    </source>
</evidence>
<feature type="compositionally biased region" description="Basic and acidic residues" evidence="2">
    <location>
        <begin position="126"/>
        <end position="155"/>
    </location>
</feature>
<dbReference type="EMBL" id="CAJVPJ010000310">
    <property type="protein sequence ID" value="CAG8509830.1"/>
    <property type="molecule type" value="Genomic_DNA"/>
</dbReference>
<keyword evidence="1" id="KW-0175">Coiled coil</keyword>
<keyword evidence="3" id="KW-0732">Signal</keyword>
<comment type="caution">
    <text evidence="4">The sequence shown here is derived from an EMBL/GenBank/DDBJ whole genome shotgun (WGS) entry which is preliminary data.</text>
</comment>
<feature type="compositionally biased region" description="Low complexity" evidence="2">
    <location>
        <begin position="99"/>
        <end position="122"/>
    </location>
</feature>
<dbReference type="OrthoDB" id="2447599at2759"/>